<dbReference type="SUPFAM" id="SSF46785">
    <property type="entry name" value="Winged helix' DNA-binding domain"/>
    <property type="match status" value="1"/>
</dbReference>
<sequence>MNLKVFIIFIAAVALLAVPVLAESNTATIRGVVYSWDTFEPLENAIVEVNSTPSQSMMAKYGIYSFELEPGNYLITASYYENSTLVNSAEKSIEVKKGGSYVIDLFLLPVYSEELIDTGDAKSSGIQAVSNKSDAANNSDVNDSNPVNASTSETDKKNGAFANPSVYYFPAALLLFLLLAGGYTLQKHKNAEKNRHEDRGLKKRQPEAGKPDKGGLWEEKAEYEMEKAFTPASTAEFSAKTPEESIEQKSEPELPEPVETRYSEELKLEFEEKEKQLDRKDEEFRPEIKPTSLEQGSEDEKETSVKKNKPEAEPEPSKPPEKEKPVIRKNLPLPADLQEIMDIIRGQGGRITQKDLRSKLKYSEGKVSLMLADLERRELIEKFKRGRGNVIILRDEKR</sequence>
<accession>A0A0E3LFC6</accession>
<dbReference type="RefSeq" id="WP_015413047.1">
    <property type="nucleotide sequence ID" value="NZ_CP009509.1"/>
</dbReference>
<dbReference type="Pfam" id="PF24034">
    <property type="entry name" value="DUF7343"/>
    <property type="match status" value="1"/>
</dbReference>
<proteinExistence type="predicted"/>
<reference evidence="4 5" key="1">
    <citation type="submission" date="2014-07" db="EMBL/GenBank/DDBJ databases">
        <title>Methanogenic archaea and the global carbon cycle.</title>
        <authorList>
            <person name="Henriksen J.R."/>
            <person name="Luke J."/>
            <person name="Reinhart S."/>
            <person name="Benedict M.N."/>
            <person name="Youngblut N.D."/>
            <person name="Metcalf M.E."/>
            <person name="Whitaker R.J."/>
            <person name="Metcalf W.W."/>
        </authorList>
    </citation>
    <scope>NUCLEOTIDE SEQUENCE [LARGE SCALE GENOMIC DNA]</scope>
    <source>
        <strain evidence="4 5">WWM610</strain>
    </source>
</reference>
<feature type="compositionally biased region" description="Basic and acidic residues" evidence="1">
    <location>
        <begin position="241"/>
        <end position="288"/>
    </location>
</feature>
<dbReference type="PATRIC" id="fig|1434117.4.peg.1966"/>
<dbReference type="HOGENOM" id="CLU_062160_0_0_2"/>
<evidence type="ECO:0000259" key="3">
    <source>
        <dbReference type="Pfam" id="PF24034"/>
    </source>
</evidence>
<dbReference type="InterPro" id="IPR036390">
    <property type="entry name" value="WH_DNA-bd_sf"/>
</dbReference>
<keyword evidence="2" id="KW-0812">Transmembrane</keyword>
<dbReference type="SUPFAM" id="SSF49464">
    <property type="entry name" value="Carboxypeptidase regulatory domain-like"/>
    <property type="match status" value="1"/>
</dbReference>
<feature type="transmembrane region" description="Helical" evidence="2">
    <location>
        <begin position="166"/>
        <end position="185"/>
    </location>
</feature>
<feature type="region of interest" description="Disordered" evidence="1">
    <location>
        <begin position="189"/>
        <end position="216"/>
    </location>
</feature>
<dbReference type="EMBL" id="CP009509">
    <property type="protein sequence ID" value="AKB40536.1"/>
    <property type="molecule type" value="Genomic_DNA"/>
</dbReference>
<dbReference type="Proteomes" id="UP000033058">
    <property type="component" value="Chromosome"/>
</dbReference>
<feature type="domain" description="DUF7343" evidence="3">
    <location>
        <begin position="335"/>
        <end position="393"/>
    </location>
</feature>
<gene>
    <name evidence="4" type="ORF">MSMAW_1545</name>
</gene>
<feature type="region of interest" description="Disordered" evidence="1">
    <location>
        <begin position="229"/>
        <end position="332"/>
    </location>
</feature>
<keyword evidence="2" id="KW-0472">Membrane</keyword>
<dbReference type="GeneID" id="24851242"/>
<dbReference type="AlphaFoldDB" id="A0A0E3LFC6"/>
<evidence type="ECO:0000313" key="4">
    <source>
        <dbReference type="EMBL" id="AKB40536.1"/>
    </source>
</evidence>
<evidence type="ECO:0000256" key="2">
    <source>
        <dbReference type="SAM" id="Phobius"/>
    </source>
</evidence>
<protein>
    <recommendedName>
        <fullName evidence="3">DUF7343 domain-containing protein</fullName>
    </recommendedName>
</protein>
<name>A0A0E3LFC6_METMZ</name>
<dbReference type="InterPro" id="IPR008969">
    <property type="entry name" value="CarboxyPept-like_regulatory"/>
</dbReference>
<feature type="region of interest" description="Disordered" evidence="1">
    <location>
        <begin position="131"/>
        <end position="156"/>
    </location>
</feature>
<evidence type="ECO:0000256" key="1">
    <source>
        <dbReference type="SAM" id="MobiDB-lite"/>
    </source>
</evidence>
<keyword evidence="2" id="KW-1133">Transmembrane helix</keyword>
<feature type="compositionally biased region" description="Low complexity" evidence="1">
    <location>
        <begin position="131"/>
        <end position="150"/>
    </location>
</feature>
<dbReference type="InterPro" id="IPR055767">
    <property type="entry name" value="DUF7343"/>
</dbReference>
<dbReference type="Gene3D" id="2.60.40.1120">
    <property type="entry name" value="Carboxypeptidase-like, regulatory domain"/>
    <property type="match status" value="1"/>
</dbReference>
<evidence type="ECO:0000313" key="5">
    <source>
        <dbReference type="Proteomes" id="UP000033058"/>
    </source>
</evidence>
<organism evidence="4 5">
    <name type="scientific">Methanosarcina mazei WWM610</name>
    <dbReference type="NCBI Taxonomy" id="1434117"/>
    <lineage>
        <taxon>Archaea</taxon>
        <taxon>Methanobacteriati</taxon>
        <taxon>Methanobacteriota</taxon>
        <taxon>Stenosarchaea group</taxon>
        <taxon>Methanomicrobia</taxon>
        <taxon>Methanosarcinales</taxon>
        <taxon>Methanosarcinaceae</taxon>
        <taxon>Methanosarcina</taxon>
    </lineage>
</organism>
<feature type="compositionally biased region" description="Basic and acidic residues" evidence="1">
    <location>
        <begin position="302"/>
        <end position="326"/>
    </location>
</feature>